<gene>
    <name evidence="2" type="ORF">AVEN_56039_1</name>
</gene>
<evidence type="ECO:0000313" key="3">
    <source>
        <dbReference type="Proteomes" id="UP000499080"/>
    </source>
</evidence>
<reference evidence="2 3" key="1">
    <citation type="journal article" date="2019" name="Sci. Rep.">
        <title>Orb-weaving spider Araneus ventricosus genome elucidates the spidroin gene catalogue.</title>
        <authorList>
            <person name="Kono N."/>
            <person name="Nakamura H."/>
            <person name="Ohtoshi R."/>
            <person name="Moran D.A.P."/>
            <person name="Shinohara A."/>
            <person name="Yoshida Y."/>
            <person name="Fujiwara M."/>
            <person name="Mori M."/>
            <person name="Tomita M."/>
            <person name="Arakawa K."/>
        </authorList>
    </citation>
    <scope>NUCLEOTIDE SEQUENCE [LARGE SCALE GENOMIC DNA]</scope>
</reference>
<comment type="caution">
    <text evidence="2">The sequence shown here is derived from an EMBL/GenBank/DDBJ whole genome shotgun (WGS) entry which is preliminary data.</text>
</comment>
<protein>
    <submittedName>
        <fullName evidence="2">Uncharacterized protein</fullName>
    </submittedName>
</protein>
<evidence type="ECO:0000256" key="1">
    <source>
        <dbReference type="SAM" id="MobiDB-lite"/>
    </source>
</evidence>
<name>A0A4Y2DLP6_ARAVE</name>
<dbReference type="Proteomes" id="UP000499080">
    <property type="component" value="Unassembled WGS sequence"/>
</dbReference>
<organism evidence="2 3">
    <name type="scientific">Araneus ventricosus</name>
    <name type="common">Orbweaver spider</name>
    <name type="synonym">Epeira ventricosa</name>
    <dbReference type="NCBI Taxonomy" id="182803"/>
    <lineage>
        <taxon>Eukaryota</taxon>
        <taxon>Metazoa</taxon>
        <taxon>Ecdysozoa</taxon>
        <taxon>Arthropoda</taxon>
        <taxon>Chelicerata</taxon>
        <taxon>Arachnida</taxon>
        <taxon>Araneae</taxon>
        <taxon>Araneomorphae</taxon>
        <taxon>Entelegynae</taxon>
        <taxon>Araneoidea</taxon>
        <taxon>Araneidae</taxon>
        <taxon>Araneus</taxon>
    </lineage>
</organism>
<keyword evidence="3" id="KW-1185">Reference proteome</keyword>
<evidence type="ECO:0000313" key="2">
    <source>
        <dbReference type="EMBL" id="GBM17722.1"/>
    </source>
</evidence>
<feature type="region of interest" description="Disordered" evidence="1">
    <location>
        <begin position="1"/>
        <end position="35"/>
    </location>
</feature>
<proteinExistence type="predicted"/>
<accession>A0A4Y2DLP6</accession>
<dbReference type="AlphaFoldDB" id="A0A4Y2DLP6"/>
<dbReference type="EMBL" id="BGPR01000393">
    <property type="protein sequence ID" value="GBM17722.1"/>
    <property type="molecule type" value="Genomic_DNA"/>
</dbReference>
<sequence>MPSFPTKYVLGPLWPSGKASALGPEGPDRNPDSTEDQPCMWACCTLNQTQGAKCPFADVARKLGPSSGVVLVIKSRFKITKSV</sequence>